<evidence type="ECO:0000259" key="2">
    <source>
        <dbReference type="PROSITE" id="PS50069"/>
    </source>
</evidence>
<comment type="similarity">
    <text evidence="1">Belongs to the cullin family.</text>
</comment>
<dbReference type="STRING" id="3469.A0A4Y7ISG8"/>
<dbReference type="GO" id="GO:0006511">
    <property type="term" value="P:ubiquitin-dependent protein catabolic process"/>
    <property type="evidence" value="ECO:0007669"/>
    <property type="project" value="InterPro"/>
</dbReference>
<dbReference type="GO" id="GO:0031625">
    <property type="term" value="F:ubiquitin protein ligase binding"/>
    <property type="evidence" value="ECO:0007669"/>
    <property type="project" value="InterPro"/>
</dbReference>
<evidence type="ECO:0000256" key="1">
    <source>
        <dbReference type="PROSITE-ProRule" id="PRU00330"/>
    </source>
</evidence>
<accession>A0A4Y7ISG8</accession>
<dbReference type="SUPFAM" id="SSF75632">
    <property type="entry name" value="Cullin homology domain"/>
    <property type="match status" value="1"/>
</dbReference>
<dbReference type="Gramene" id="RZC50740">
    <property type="protein sequence ID" value="RZC50740"/>
    <property type="gene ID" value="C5167_019159"/>
</dbReference>
<gene>
    <name evidence="3" type="ORF">C5167_019159</name>
</gene>
<reference evidence="3 4" key="1">
    <citation type="journal article" date="2018" name="Science">
        <title>The opium poppy genome and morphinan production.</title>
        <authorList>
            <person name="Guo L."/>
            <person name="Winzer T."/>
            <person name="Yang X."/>
            <person name="Li Y."/>
            <person name="Ning Z."/>
            <person name="He Z."/>
            <person name="Teodor R."/>
            <person name="Lu Y."/>
            <person name="Bowser T.A."/>
            <person name="Graham I.A."/>
            <person name="Ye K."/>
        </authorList>
    </citation>
    <scope>NUCLEOTIDE SEQUENCE [LARGE SCALE GENOMIC DNA]</scope>
    <source>
        <strain evidence="4">cv. HN1</strain>
        <tissue evidence="3">Leaves</tissue>
    </source>
</reference>
<dbReference type="EMBL" id="CM010716">
    <property type="protein sequence ID" value="RZC50740.1"/>
    <property type="molecule type" value="Genomic_DNA"/>
</dbReference>
<dbReference type="InterPro" id="IPR016158">
    <property type="entry name" value="Cullin_homology"/>
</dbReference>
<sequence length="64" mass="7137">MEGMVTELQLAKDNQSEFEEFQKSNALAHPGIDLTVTVLTTGFWPSYKSLDLNLPVEMVKCGSF</sequence>
<protein>
    <recommendedName>
        <fullName evidence="2">Cullin family profile domain-containing protein</fullName>
    </recommendedName>
</protein>
<evidence type="ECO:0000313" key="4">
    <source>
        <dbReference type="Proteomes" id="UP000316621"/>
    </source>
</evidence>
<evidence type="ECO:0000313" key="3">
    <source>
        <dbReference type="EMBL" id="RZC50740.1"/>
    </source>
</evidence>
<dbReference type="PANTHER" id="PTHR11932">
    <property type="entry name" value="CULLIN"/>
    <property type="match status" value="1"/>
</dbReference>
<dbReference type="InterPro" id="IPR045093">
    <property type="entry name" value="Cullin"/>
</dbReference>
<dbReference type="Gene3D" id="4.10.1030.10">
    <property type="entry name" value="Ring Box Chain A, domain 5"/>
    <property type="match status" value="1"/>
</dbReference>
<dbReference type="Proteomes" id="UP000316621">
    <property type="component" value="Chromosome 2"/>
</dbReference>
<proteinExistence type="inferred from homology"/>
<dbReference type="AlphaFoldDB" id="A0A4Y7ISG8"/>
<keyword evidence="4" id="KW-1185">Reference proteome</keyword>
<name>A0A4Y7ISG8_PAPSO</name>
<dbReference type="PROSITE" id="PS50069">
    <property type="entry name" value="CULLIN_2"/>
    <property type="match status" value="1"/>
</dbReference>
<feature type="domain" description="Cullin family profile" evidence="2">
    <location>
        <begin position="1"/>
        <end position="58"/>
    </location>
</feature>
<dbReference type="InterPro" id="IPR036317">
    <property type="entry name" value="Cullin_homology_sf"/>
</dbReference>
<organism evidence="3 4">
    <name type="scientific">Papaver somniferum</name>
    <name type="common">Opium poppy</name>
    <dbReference type="NCBI Taxonomy" id="3469"/>
    <lineage>
        <taxon>Eukaryota</taxon>
        <taxon>Viridiplantae</taxon>
        <taxon>Streptophyta</taxon>
        <taxon>Embryophyta</taxon>
        <taxon>Tracheophyta</taxon>
        <taxon>Spermatophyta</taxon>
        <taxon>Magnoliopsida</taxon>
        <taxon>Ranunculales</taxon>
        <taxon>Papaveraceae</taxon>
        <taxon>Papaveroideae</taxon>
        <taxon>Papaver</taxon>
    </lineage>
</organism>